<comment type="caution">
    <text evidence="1">The sequence shown here is derived from an EMBL/GenBank/DDBJ whole genome shotgun (WGS) entry which is preliminary data.</text>
</comment>
<dbReference type="InterPro" id="IPR039556">
    <property type="entry name" value="ICL/PEPM"/>
</dbReference>
<dbReference type="InterPro" id="IPR040442">
    <property type="entry name" value="Pyrv_kinase-like_dom_sf"/>
</dbReference>
<dbReference type="AlphaFoldDB" id="A0A8H5M782"/>
<accession>A0A8H5M782</accession>
<dbReference type="Pfam" id="PF13714">
    <property type="entry name" value="PEP_mutase"/>
    <property type="match status" value="1"/>
</dbReference>
<evidence type="ECO:0000313" key="2">
    <source>
        <dbReference type="Proteomes" id="UP000565441"/>
    </source>
</evidence>
<proteinExistence type="predicted"/>
<dbReference type="Gene3D" id="3.20.20.60">
    <property type="entry name" value="Phosphoenolpyruvate-binding domains"/>
    <property type="match status" value="1"/>
</dbReference>
<dbReference type="InterPro" id="IPR018523">
    <property type="entry name" value="Isocitrate_lyase_ph_CS"/>
</dbReference>
<dbReference type="SUPFAM" id="SSF51621">
    <property type="entry name" value="Phosphoenolpyruvate/pyruvate domain"/>
    <property type="match status" value="1"/>
</dbReference>
<dbReference type="PANTHER" id="PTHR42905">
    <property type="entry name" value="PHOSPHOENOLPYRUVATE CARBOXYLASE"/>
    <property type="match status" value="1"/>
</dbReference>
<keyword evidence="2" id="KW-1185">Reference proteome</keyword>
<protein>
    <submittedName>
        <fullName evidence="1">Uncharacterized protein</fullName>
    </submittedName>
</protein>
<name>A0A8H5M782_9AGAR</name>
<dbReference type="Proteomes" id="UP000565441">
    <property type="component" value="Unassembled WGS sequence"/>
</dbReference>
<dbReference type="PANTHER" id="PTHR42905:SF2">
    <property type="entry name" value="PHOSPHOENOLPYRUVATE CARBOXYLASE FAMILY PROTEIN"/>
    <property type="match status" value="1"/>
</dbReference>
<dbReference type="OrthoDB" id="1923844at2759"/>
<evidence type="ECO:0000313" key="1">
    <source>
        <dbReference type="EMBL" id="KAF5383840.1"/>
    </source>
</evidence>
<sequence>MASCALSSLLSRSSSSIYRLTPSIDTMKASIRLRQLLQDDGVIVAPGVYDGISARLALEAGFSALYMSGASTTASMLGQPDLALATQNDFVQNATMITGLSPGTPLICDADTGFGGPVMVARTVTAYARAGVAALHIEDQVQAKRCGHLLGKQIAPLPEFIARIRAAVAARAKISDGDIVLIARTDAAQGLGMDEALKRLKMAVEAGADVAFLEGVRSREEVVRTVKELAPTPVLLNVVHGGSTPDFTVEDARSLGVKIVTVPAVHGIRAALESLKASGSDVPTAGGMGPKAFFQVMGLDEAIEIDREAGGGSFSELY</sequence>
<dbReference type="PROSITE" id="PS00161">
    <property type="entry name" value="ISOCITRATE_LYASE"/>
    <property type="match status" value="1"/>
</dbReference>
<dbReference type="GO" id="GO:0003824">
    <property type="term" value="F:catalytic activity"/>
    <property type="evidence" value="ECO:0007669"/>
    <property type="project" value="InterPro"/>
</dbReference>
<reference evidence="1 2" key="1">
    <citation type="journal article" date="2020" name="ISME J.">
        <title>Uncovering the hidden diversity of litter-decomposition mechanisms in mushroom-forming fungi.</title>
        <authorList>
            <person name="Floudas D."/>
            <person name="Bentzer J."/>
            <person name="Ahren D."/>
            <person name="Johansson T."/>
            <person name="Persson P."/>
            <person name="Tunlid A."/>
        </authorList>
    </citation>
    <scope>NUCLEOTIDE SEQUENCE [LARGE SCALE GENOMIC DNA]</scope>
    <source>
        <strain evidence="1 2">CBS 661.87</strain>
    </source>
</reference>
<dbReference type="InterPro" id="IPR015813">
    <property type="entry name" value="Pyrv/PenolPyrv_kinase-like_dom"/>
</dbReference>
<organism evidence="1 2">
    <name type="scientific">Tricholomella constricta</name>
    <dbReference type="NCBI Taxonomy" id="117010"/>
    <lineage>
        <taxon>Eukaryota</taxon>
        <taxon>Fungi</taxon>
        <taxon>Dikarya</taxon>
        <taxon>Basidiomycota</taxon>
        <taxon>Agaricomycotina</taxon>
        <taxon>Agaricomycetes</taxon>
        <taxon>Agaricomycetidae</taxon>
        <taxon>Agaricales</taxon>
        <taxon>Tricholomatineae</taxon>
        <taxon>Lyophyllaceae</taxon>
        <taxon>Tricholomella</taxon>
    </lineage>
</organism>
<gene>
    <name evidence="1" type="ORF">D9615_003857</name>
</gene>
<dbReference type="EMBL" id="JAACJP010000006">
    <property type="protein sequence ID" value="KAF5383840.1"/>
    <property type="molecule type" value="Genomic_DNA"/>
</dbReference>
<dbReference type="CDD" id="cd00377">
    <property type="entry name" value="ICL_PEPM"/>
    <property type="match status" value="1"/>
</dbReference>